<organism evidence="1 2">
    <name type="scientific">Amycolatopsis pithecellobii</name>
    <dbReference type="NCBI Taxonomy" id="664692"/>
    <lineage>
        <taxon>Bacteria</taxon>
        <taxon>Bacillati</taxon>
        <taxon>Actinomycetota</taxon>
        <taxon>Actinomycetes</taxon>
        <taxon>Pseudonocardiales</taxon>
        <taxon>Pseudonocardiaceae</taxon>
        <taxon>Amycolatopsis</taxon>
    </lineage>
</organism>
<dbReference type="Gene3D" id="3.90.550.10">
    <property type="entry name" value="Spore Coat Polysaccharide Biosynthesis Protein SpsA, Chain A"/>
    <property type="match status" value="1"/>
</dbReference>
<sequence>MKRIVLVVAKAPVPGRVKTRLTPAVTARQAATIAAAALLDTVDTALATPGAEVAVALHGDLRDAVHGGELAELLGACEVFPQRGNDFPARLANAHADLAARHAEARTVQIGMDTPQVTTGLLAGALDRLDAYHAVLGHAQDGGWWCLGLRDPRAAGALRAVPTSRADTGARTATALARRGHTVGTLPEMSDVDTLADAHRVATLIPGSRFAAAVTEVSR</sequence>
<dbReference type="RefSeq" id="WP_166459747.1">
    <property type="nucleotide sequence ID" value="NZ_WMBA01000051.1"/>
</dbReference>
<dbReference type="PANTHER" id="PTHR36529:SF1">
    <property type="entry name" value="GLYCOSYLTRANSFERASE"/>
    <property type="match status" value="1"/>
</dbReference>
<reference evidence="1 2" key="1">
    <citation type="submission" date="2019-11" db="EMBL/GenBank/DDBJ databases">
        <title>Draft genome of Amycolatopsis RM579.</title>
        <authorList>
            <person name="Duangmal K."/>
            <person name="Mingma R."/>
        </authorList>
    </citation>
    <scope>NUCLEOTIDE SEQUENCE [LARGE SCALE GENOMIC DNA]</scope>
    <source>
        <strain evidence="1 2">RM579</strain>
    </source>
</reference>
<name>A0A6N7Z816_9PSEU</name>
<evidence type="ECO:0000313" key="2">
    <source>
        <dbReference type="Proteomes" id="UP000440096"/>
    </source>
</evidence>
<dbReference type="Pfam" id="PF09837">
    <property type="entry name" value="DUF2064"/>
    <property type="match status" value="1"/>
</dbReference>
<dbReference type="InterPro" id="IPR018641">
    <property type="entry name" value="Trfase_1_rSAM/seldom-assoc"/>
</dbReference>
<protein>
    <submittedName>
        <fullName evidence="1">DUF2064 domain-containing protein</fullName>
    </submittedName>
</protein>
<comment type="caution">
    <text evidence="1">The sequence shown here is derived from an EMBL/GenBank/DDBJ whole genome shotgun (WGS) entry which is preliminary data.</text>
</comment>
<proteinExistence type="predicted"/>
<dbReference type="SUPFAM" id="SSF53448">
    <property type="entry name" value="Nucleotide-diphospho-sugar transferases"/>
    <property type="match status" value="1"/>
</dbReference>
<dbReference type="PANTHER" id="PTHR36529">
    <property type="entry name" value="SLL1095 PROTEIN"/>
    <property type="match status" value="1"/>
</dbReference>
<keyword evidence="2" id="KW-1185">Reference proteome</keyword>
<dbReference type="AlphaFoldDB" id="A0A6N7Z816"/>
<evidence type="ECO:0000313" key="1">
    <source>
        <dbReference type="EMBL" id="MTD57624.1"/>
    </source>
</evidence>
<dbReference type="InterPro" id="IPR029044">
    <property type="entry name" value="Nucleotide-diphossugar_trans"/>
</dbReference>
<gene>
    <name evidence="1" type="ORF">GKO32_27150</name>
</gene>
<dbReference type="EMBL" id="WMBA01000051">
    <property type="protein sequence ID" value="MTD57624.1"/>
    <property type="molecule type" value="Genomic_DNA"/>
</dbReference>
<dbReference type="Proteomes" id="UP000440096">
    <property type="component" value="Unassembled WGS sequence"/>
</dbReference>
<accession>A0A6N7Z816</accession>